<feature type="signal peptide" evidence="1">
    <location>
        <begin position="1"/>
        <end position="27"/>
    </location>
</feature>
<evidence type="ECO:0000256" key="1">
    <source>
        <dbReference type="SAM" id="SignalP"/>
    </source>
</evidence>
<reference evidence="2" key="1">
    <citation type="journal article" date="2018" name="DNA Res.">
        <title>Multiple hybrid de novo genome assembly of finger millet, an orphan allotetraploid crop.</title>
        <authorList>
            <person name="Hatakeyama M."/>
            <person name="Aluri S."/>
            <person name="Balachadran M.T."/>
            <person name="Sivarajan S.R."/>
            <person name="Patrignani A."/>
            <person name="Gruter S."/>
            <person name="Poveda L."/>
            <person name="Shimizu-Inatsugi R."/>
            <person name="Baeten J."/>
            <person name="Francoijs K.J."/>
            <person name="Nataraja K.N."/>
            <person name="Reddy Y.A.N."/>
            <person name="Phadnis S."/>
            <person name="Ravikumar R.L."/>
            <person name="Schlapbach R."/>
            <person name="Sreeman S.M."/>
            <person name="Shimizu K.K."/>
        </authorList>
    </citation>
    <scope>NUCLEOTIDE SEQUENCE</scope>
</reference>
<reference evidence="2" key="2">
    <citation type="submission" date="2021-12" db="EMBL/GenBank/DDBJ databases">
        <title>Resequencing data analysis of finger millet.</title>
        <authorList>
            <person name="Hatakeyama M."/>
            <person name="Aluri S."/>
            <person name="Balachadran M.T."/>
            <person name="Sivarajan S.R."/>
            <person name="Poveda L."/>
            <person name="Shimizu-Inatsugi R."/>
            <person name="Schlapbach R."/>
            <person name="Sreeman S.M."/>
            <person name="Shimizu K.K."/>
        </authorList>
    </citation>
    <scope>NUCLEOTIDE SEQUENCE</scope>
</reference>
<dbReference type="PANTHER" id="PTHR35547:SF9">
    <property type="match status" value="1"/>
</dbReference>
<dbReference type="PANTHER" id="PTHR35547">
    <property type="entry name" value="OS06G0249350 PROTEIN-RELATED"/>
    <property type="match status" value="1"/>
</dbReference>
<feature type="chain" id="PRO_5043910252" evidence="1">
    <location>
        <begin position="28"/>
        <end position="79"/>
    </location>
</feature>
<proteinExistence type="predicted"/>
<dbReference type="AlphaFoldDB" id="A0AAV5F488"/>
<protein>
    <submittedName>
        <fullName evidence="2">Uncharacterized protein</fullName>
    </submittedName>
</protein>
<name>A0AAV5F488_ELECO</name>
<accession>A0AAV5F488</accession>
<dbReference type="EMBL" id="BQKI01000081">
    <property type="protein sequence ID" value="GJN29145.1"/>
    <property type="molecule type" value="Genomic_DNA"/>
</dbReference>
<organism evidence="2 3">
    <name type="scientific">Eleusine coracana subsp. coracana</name>
    <dbReference type="NCBI Taxonomy" id="191504"/>
    <lineage>
        <taxon>Eukaryota</taxon>
        <taxon>Viridiplantae</taxon>
        <taxon>Streptophyta</taxon>
        <taxon>Embryophyta</taxon>
        <taxon>Tracheophyta</taxon>
        <taxon>Spermatophyta</taxon>
        <taxon>Magnoliopsida</taxon>
        <taxon>Liliopsida</taxon>
        <taxon>Poales</taxon>
        <taxon>Poaceae</taxon>
        <taxon>PACMAD clade</taxon>
        <taxon>Chloridoideae</taxon>
        <taxon>Cynodonteae</taxon>
        <taxon>Eleusininae</taxon>
        <taxon>Eleusine</taxon>
    </lineage>
</organism>
<keyword evidence="1" id="KW-0732">Signal</keyword>
<evidence type="ECO:0000313" key="2">
    <source>
        <dbReference type="EMBL" id="GJN29145.1"/>
    </source>
</evidence>
<gene>
    <name evidence="2" type="primary">gb17341</name>
    <name evidence="2" type="ORF">PR202_gb17341</name>
</gene>
<keyword evidence="3" id="KW-1185">Reference proteome</keyword>
<sequence>MSTSKKFFEAVILAAIVMAFLVASSSARPLSGDGWGAGEVVVSGEHILQLLRQLYMQQLQAGSSCQTNSPNNGCPPRSG</sequence>
<dbReference type="Proteomes" id="UP001054889">
    <property type="component" value="Unassembled WGS sequence"/>
</dbReference>
<comment type="caution">
    <text evidence="2">The sequence shown here is derived from an EMBL/GenBank/DDBJ whole genome shotgun (WGS) entry which is preliminary data.</text>
</comment>
<evidence type="ECO:0000313" key="3">
    <source>
        <dbReference type="Proteomes" id="UP001054889"/>
    </source>
</evidence>